<gene>
    <name evidence="18" type="ORF">FWK35_00002437</name>
</gene>
<feature type="domain" description="EGF-like" evidence="17">
    <location>
        <begin position="1971"/>
        <end position="2007"/>
    </location>
</feature>
<evidence type="ECO:0000259" key="16">
    <source>
        <dbReference type="PROSITE" id="PS50025"/>
    </source>
</evidence>
<dbReference type="PROSITE" id="PS01186">
    <property type="entry name" value="EGF_2"/>
    <property type="match status" value="25"/>
</dbReference>
<evidence type="ECO:0000256" key="14">
    <source>
        <dbReference type="PROSITE-ProRule" id="PRU00076"/>
    </source>
</evidence>
<dbReference type="GO" id="GO:0030154">
    <property type="term" value="P:cell differentiation"/>
    <property type="evidence" value="ECO:0007669"/>
    <property type="project" value="UniProtKB-ARBA"/>
</dbReference>
<feature type="disulfide bond" evidence="14">
    <location>
        <begin position="425"/>
        <end position="434"/>
    </location>
</feature>
<feature type="domain" description="EGF-like" evidence="17">
    <location>
        <begin position="2207"/>
        <end position="2247"/>
    </location>
</feature>
<feature type="domain" description="EGF-like" evidence="17">
    <location>
        <begin position="1135"/>
        <end position="1177"/>
    </location>
</feature>
<dbReference type="FunFam" id="2.10.25.10:FF:000279">
    <property type="entry name" value="Neurogenic locus notch 1"/>
    <property type="match status" value="1"/>
</dbReference>
<dbReference type="InterPro" id="IPR001791">
    <property type="entry name" value="Laminin_G"/>
</dbReference>
<feature type="disulfide bond" evidence="14">
    <location>
        <begin position="592"/>
        <end position="601"/>
    </location>
</feature>
<comment type="caution">
    <text evidence="14">Lacks conserved residue(s) required for the propagation of feature annotation.</text>
</comment>
<feature type="disulfide bond" evidence="14">
    <location>
        <begin position="387"/>
        <end position="396"/>
    </location>
</feature>
<keyword evidence="10 15" id="KW-0472">Membrane</keyword>
<dbReference type="FunFam" id="2.10.25.10:FF:000434">
    <property type="entry name" value="Predicted protein"/>
    <property type="match status" value="1"/>
</dbReference>
<feature type="domain" description="EGF-like" evidence="17">
    <location>
        <begin position="2048"/>
        <end position="2085"/>
    </location>
</feature>
<feature type="disulfide bond" evidence="14">
    <location>
        <begin position="869"/>
        <end position="878"/>
    </location>
</feature>
<feature type="domain" description="EGF-like" evidence="17">
    <location>
        <begin position="2125"/>
        <end position="2166"/>
    </location>
</feature>
<dbReference type="InterPro" id="IPR009030">
    <property type="entry name" value="Growth_fac_rcpt_cys_sf"/>
</dbReference>
<feature type="disulfide bond" evidence="14">
    <location>
        <begin position="291"/>
        <end position="308"/>
    </location>
</feature>
<feature type="domain" description="EGF-like" evidence="17">
    <location>
        <begin position="843"/>
        <end position="879"/>
    </location>
</feature>
<feature type="disulfide bond" evidence="14">
    <location>
        <begin position="2237"/>
        <end position="2246"/>
    </location>
</feature>
<feature type="domain" description="EGF-like" evidence="17">
    <location>
        <begin position="1352"/>
        <end position="1388"/>
    </location>
</feature>
<dbReference type="FunFam" id="2.10.25.10:FF:000066">
    <property type="entry name" value="FAT atypical cadherin 4"/>
    <property type="match status" value="2"/>
</dbReference>
<evidence type="ECO:0000256" key="2">
    <source>
        <dbReference type="ARBA" id="ARBA00022473"/>
    </source>
</evidence>
<dbReference type="FunFam" id="2.10.25.10:FF:000039">
    <property type="entry name" value="Crumbs cell polarity complex component 1"/>
    <property type="match status" value="1"/>
</dbReference>
<dbReference type="SMART" id="SM00179">
    <property type="entry name" value="EGF_CA"/>
    <property type="match status" value="29"/>
</dbReference>
<dbReference type="FunFam" id="2.10.25.10:FF:000208">
    <property type="entry name" value="Crumbs 2, cell polarity complex component"/>
    <property type="match status" value="1"/>
</dbReference>
<keyword evidence="19" id="KW-1185">Reference proteome</keyword>
<dbReference type="Proteomes" id="UP000478052">
    <property type="component" value="Unassembled WGS sequence"/>
</dbReference>
<dbReference type="FunFam" id="2.60.120.200:FF:000143">
    <property type="entry name" value="Crumbs, isoform D"/>
    <property type="match status" value="1"/>
</dbReference>
<dbReference type="Gene3D" id="2.10.25.10">
    <property type="entry name" value="Laminin"/>
    <property type="match status" value="34"/>
</dbReference>
<dbReference type="PRINTS" id="PR01983">
    <property type="entry name" value="NOTCH"/>
</dbReference>
<evidence type="ECO:0000256" key="10">
    <source>
        <dbReference type="ARBA" id="ARBA00023136"/>
    </source>
</evidence>
<feature type="transmembrane region" description="Helical" evidence="15">
    <location>
        <begin position="2258"/>
        <end position="2281"/>
    </location>
</feature>
<feature type="domain" description="EGF-like" evidence="17">
    <location>
        <begin position="685"/>
        <end position="726"/>
    </location>
</feature>
<dbReference type="GO" id="GO:0032991">
    <property type="term" value="C:protein-containing complex"/>
    <property type="evidence" value="ECO:0007669"/>
    <property type="project" value="UniProtKB-ARBA"/>
</dbReference>
<evidence type="ECO:0000256" key="9">
    <source>
        <dbReference type="ARBA" id="ARBA00022989"/>
    </source>
</evidence>
<feature type="disulfide bond" evidence="14">
    <location>
        <begin position="503"/>
        <end position="512"/>
    </location>
</feature>
<feature type="disulfide bond" evidence="14">
    <location>
        <begin position="1997"/>
        <end position="2006"/>
    </location>
</feature>
<feature type="domain" description="EGF-like" evidence="17">
    <location>
        <begin position="239"/>
        <end position="278"/>
    </location>
</feature>
<evidence type="ECO:0000256" key="11">
    <source>
        <dbReference type="ARBA" id="ARBA00023157"/>
    </source>
</evidence>
<dbReference type="Pfam" id="PF07645">
    <property type="entry name" value="EGF_CA"/>
    <property type="match status" value="4"/>
</dbReference>
<keyword evidence="8" id="KW-0914">Notch signaling pathway</keyword>
<feature type="disulfide bond" evidence="14">
    <location>
        <begin position="1048"/>
        <end position="1057"/>
    </location>
</feature>
<dbReference type="FunFam" id="2.10.25.10:FF:000118">
    <property type="entry name" value="protein delta homolog 2"/>
    <property type="match status" value="1"/>
</dbReference>
<feature type="domain" description="Laminin G" evidence="16">
    <location>
        <begin position="1179"/>
        <end position="1350"/>
    </location>
</feature>
<feature type="domain" description="EGF-like" evidence="17">
    <location>
        <begin position="2168"/>
        <end position="2206"/>
    </location>
</feature>
<evidence type="ECO:0000259" key="17">
    <source>
        <dbReference type="PROSITE" id="PS50026"/>
    </source>
</evidence>
<feature type="domain" description="EGF-like" evidence="17">
    <location>
        <begin position="996"/>
        <end position="1058"/>
    </location>
</feature>
<feature type="domain" description="EGF-like" evidence="17">
    <location>
        <begin position="1060"/>
        <end position="1095"/>
    </location>
</feature>
<feature type="disulfide bond" evidence="14">
    <location>
        <begin position="1085"/>
        <end position="1094"/>
    </location>
</feature>
<dbReference type="FunFam" id="2.10.25.10:FF:000472">
    <property type="entry name" value="Uncharacterized protein, isoform A"/>
    <property type="match status" value="4"/>
</dbReference>
<evidence type="ECO:0000256" key="13">
    <source>
        <dbReference type="ARBA" id="ARBA00060989"/>
    </source>
</evidence>
<dbReference type="PROSITE" id="PS50026">
    <property type="entry name" value="EGF_3"/>
    <property type="match status" value="34"/>
</dbReference>
<dbReference type="CDD" id="cd00054">
    <property type="entry name" value="EGF_CA"/>
    <property type="match status" value="27"/>
</dbReference>
<evidence type="ECO:0000256" key="12">
    <source>
        <dbReference type="ARBA" id="ARBA00023180"/>
    </source>
</evidence>
<protein>
    <submittedName>
        <fullName evidence="18">Protein crumbs isoform X2</fullName>
    </submittedName>
</protein>
<feature type="domain" description="EGF-like" evidence="17">
    <location>
        <begin position="2088"/>
        <end position="2123"/>
    </location>
</feature>
<dbReference type="InterPro" id="IPR001881">
    <property type="entry name" value="EGF-like_Ca-bd_dom"/>
</dbReference>
<dbReference type="PRINTS" id="PR00010">
    <property type="entry name" value="EGFBLOOD"/>
</dbReference>
<feature type="domain" description="EGF-like" evidence="17">
    <location>
        <begin position="728"/>
        <end position="764"/>
    </location>
</feature>
<feature type="domain" description="EGF-like" evidence="17">
    <location>
        <begin position="647"/>
        <end position="683"/>
    </location>
</feature>
<feature type="domain" description="EGF-like" evidence="17">
    <location>
        <begin position="2009"/>
        <end position="2045"/>
    </location>
</feature>
<keyword evidence="9 15" id="KW-1133">Transmembrane helix</keyword>
<feature type="domain" description="EGF-like" evidence="17">
    <location>
        <begin position="804"/>
        <end position="841"/>
    </location>
</feature>
<dbReference type="GO" id="GO:0012505">
    <property type="term" value="C:endomembrane system"/>
    <property type="evidence" value="ECO:0007669"/>
    <property type="project" value="UniProtKB-ARBA"/>
</dbReference>
<dbReference type="FunFam" id="2.10.25.10:FF:000031">
    <property type="entry name" value="neurogenic locus notch homolog protein 3"/>
    <property type="match status" value="1"/>
</dbReference>
<feature type="disulfide bond" evidence="14">
    <location>
        <begin position="2035"/>
        <end position="2044"/>
    </location>
</feature>
<dbReference type="GO" id="GO:0009653">
    <property type="term" value="P:anatomical structure morphogenesis"/>
    <property type="evidence" value="ECO:0007669"/>
    <property type="project" value="UniProtKB-ARBA"/>
</dbReference>
<keyword evidence="12" id="KW-0325">Glycoprotein</keyword>
<dbReference type="PROSITE" id="PS01187">
    <property type="entry name" value="EGF_CA"/>
    <property type="match status" value="10"/>
</dbReference>
<keyword evidence="7" id="KW-0677">Repeat</keyword>
<feature type="domain" description="EGF-like" evidence="17">
    <location>
        <begin position="476"/>
        <end position="513"/>
    </location>
</feature>
<dbReference type="FunFam" id="2.10.25.10:FF:000143">
    <property type="entry name" value="Protein crumbs 1"/>
    <property type="match status" value="1"/>
</dbReference>
<sequence>MVSNTLLNDLHDANWLNVFVHLICTNAQRPGGAYREGYFNSSSWLNLFPPISLYRHIGFSFRTCSGGQIFSQTQDLPYTQISVDVFHDGLLFTTFLQNKHFESKIQGDFFDNSWHNVNMIYKLGELTISIDGSQQVIANSTFNSEILNSEITTDQSRLRVGDGFEGCLLEGPNFIFNSSLNQAYKVVWGHCPLNSQSCTGIDYCSHAPCMMHGVCVPRQNKYHCICNPRYSGNNCEIDNGSPCLKNNNRCIHGLCEEIKYGEDFICHCDQGFTGKFCEIELSAHVCDNNPCRNNGTCKLTSGGKSYECNCAPGFKGDDCEININECLSSPCQHGGICIDGVNNYTCACSKTGYKGINCETNINECEINPCFNHGVCFDNYGSYTCQCQSGFGGINCEIDLNECISNPCQNGGQCRDKVGAYECRCALGFVGRNCEIDVDDCETAVCPINSICVDGVASHSCHCKSGFTGIPPNCTEITVCSSHPCQNGGSCGVLPNGQFNCSCTSGYTGAFCEHGIIVARSHADDGCKIMPCMNSGTCISQGSNYECKCPAGFTGRNCEMTMTMTMTMKCNSDPCQHFVSCHDYAGGYYCECEPGWSGQQCNQRDPGHACSPNTCAHGGTCIPLGEEADSFHCVCPPGFTGQTCQIDIDECMSNPCLNGGICHDLINGFRCNCTDNYMGAYCQLPFDACTKNPSPCLNNGTCLHKTSSLKDYYCKCSPGFEGKNCEVNINECLMGTCPIGKVCIDGINTYECKCPEGYTGENCSKLLNDCRDRVCKNNSTCIESSDGYTCHCTPGFTGINCDQDINECEVNKEVCNYGICVNTNGSYQCFCRPGFSGDNCDVDFDECLSQPCFNGATCENKINGFNCICPPGYTGKVCNIDVDECNSNPCFNGATCIDNIASFSCSCPIGFTGKLCETDIDDCESSPCQNMGLCIDRLNSYDCNCTNTGFEGNHCELNINDCIHNLCENNGTCIDGIKDYSCKCYAGYTGKNCEVDINECESNPCQFGGTCLEHSNISLYNQKDNNNLSAIFQQEFNYATANGFECLCLPGTTGIKCEIDINECESSPCLFGQCENRIGGYICTCEDGYEGVYCEIDINECERFKPCDHGTCIDRRAGYYCDCIPKYGGKNCSVELFGCQGPQPCLNNGTCRPYLFDETEHRYNCTCPYGFHGHICDKTTTMSLTGESRIVVNTTRDEGYDISFRFKTTLPSGLLAIGGGSTFYILELVKGRLNLHSSLLNKWEGVFIGSELNNSQWQKVFVAINSSHLVLSANEEQTIYPINLNEGANLTHTSFPTTYVGGTISNLRLLPHGPPFFIGCIENLLINGQWVLPDDKVGSTIGLTNVDIGCQRDDQCFPNPCHNSGHCTDLWKTFSCTCERPYLGNTCQYSFPAATFGHENITNSLVTVNVYAVAKRAVRNIVDISMFIRTRQTRGAIFYLGSMPGMVTFSEETHIAAELEGGELLVRIQFNATPESYTVGGVKLDDGHNHLIQVVRNITLVQVKINGTEYFRKTISATGQLDVQVLYLGGFPSSKPSRRDLSDPLIVMDNILPRPNTIERHIRQTTADKFDGIPHFKGIIQDVQISNGSQIMVVEFYPLGIENKDLVVPKAFGSVSFNRNEIAQGVLSDNTCRSEPCHNDGVCSVTWNDFTCKCPLGYKGKQCQEMEFCQLQDCPLGSECRNLNHGYECVANITLDSRNTTESLLQYSFIKGQQVIPLTHIEVSYRTRTGGTIMYVSNKKKSSDSEFTFFTMIAYKDRFIIAWKLEKDSSISTKQVHKDHLDSEWTTIVFKLADNKIQGGLVGAIDDTNQFLIAGNFSLSNWIELITSNTILLGRGERYHDIIGNNVEHATYLTDADTNSLDIVDSDLRLNFEDAMQHDVPSVGGFYKGCLGEIRIGGLLLPYFTPSQLNTNNQTDHFVMLSHNSIIEHFDLDCLLCYDSECKNDGRCKKATESYVCECQPGYEADDCSVNINECLSNQCKNGAECIDGIANYTCHCNAGWTGTFCEIDINECESSPCHNNGICIDQLGKFECNCTDDYEGVTCEQLKLITCDNLPCKNGADCFKIPDQFGNNYTCSCLEGFSGSTCDTAFCDINECQNNGLCKKEESPFCECPVGFKGHLCEQNIDDCLDNGNQQKCQHGGQCIDGINEFTCNCTETGYTGDDCSIDIDECFDLNIQCGHRGECKNTPGSFICQCEKGYCGHLCDLNNPCLLENPCQNGGFCQEHCTDVIVYECQCANGYVGQNCTELPIIHNYADIALIVGPILLILLIGGMGSLLVLLMMARKKRATRGTYSPSCQEYCNPRVELDNVLKPPPEERLI</sequence>
<dbReference type="InterPro" id="IPR018097">
    <property type="entry name" value="EGF_Ca-bd_CS"/>
</dbReference>
<feature type="domain" description="EGF-like" evidence="17">
    <location>
        <begin position="282"/>
        <end position="320"/>
    </location>
</feature>
<comment type="subcellular location">
    <subcellularLocation>
        <location evidence="1">Apical cell membrane</location>
        <topology evidence="1">Single-pass type I membrane protein</topology>
    </subcellularLocation>
</comment>
<evidence type="ECO:0000256" key="15">
    <source>
        <dbReference type="SAM" id="Phobius"/>
    </source>
</evidence>
<dbReference type="OrthoDB" id="283575at2759"/>
<feature type="domain" description="EGF-like" evidence="17">
    <location>
        <begin position="958"/>
        <end position="994"/>
    </location>
</feature>
<dbReference type="SMART" id="SM00282">
    <property type="entry name" value="LamG"/>
    <property type="match status" value="3"/>
</dbReference>
<dbReference type="SUPFAM" id="SSF49899">
    <property type="entry name" value="Concanavalin A-like lectins/glucanases"/>
    <property type="match status" value="3"/>
</dbReference>
<feature type="domain" description="EGF-like" evidence="17">
    <location>
        <begin position="399"/>
        <end position="435"/>
    </location>
</feature>
<feature type="domain" description="Laminin G" evidence="16">
    <location>
        <begin position="1395"/>
        <end position="1632"/>
    </location>
</feature>
<evidence type="ECO:0000313" key="18">
    <source>
        <dbReference type="EMBL" id="KAF0768647.1"/>
    </source>
</evidence>
<feature type="disulfide bond" evidence="14">
    <location>
        <begin position="754"/>
        <end position="763"/>
    </location>
</feature>
<feature type="disulfide bond" evidence="14">
    <location>
        <begin position="716"/>
        <end position="725"/>
    </location>
</feature>
<feature type="disulfide bond" evidence="14">
    <location>
        <begin position="1167"/>
        <end position="1176"/>
    </location>
</feature>
<evidence type="ECO:0000256" key="4">
    <source>
        <dbReference type="ARBA" id="ARBA00022536"/>
    </source>
</evidence>
<feature type="disulfide bond" evidence="14">
    <location>
        <begin position="1654"/>
        <end position="1663"/>
    </location>
</feature>
<dbReference type="InterPro" id="IPR000742">
    <property type="entry name" value="EGF"/>
</dbReference>
<feature type="domain" description="EGF-like" evidence="17">
    <location>
        <begin position="881"/>
        <end position="917"/>
    </location>
</feature>
<name>A0A6G0ZD70_APHCR</name>
<evidence type="ECO:0000256" key="1">
    <source>
        <dbReference type="ARBA" id="ARBA00004247"/>
    </source>
</evidence>
<dbReference type="GO" id="GO:0007219">
    <property type="term" value="P:Notch signaling pathway"/>
    <property type="evidence" value="ECO:0007669"/>
    <property type="project" value="UniProtKB-KW"/>
</dbReference>
<evidence type="ECO:0000256" key="3">
    <source>
        <dbReference type="ARBA" id="ARBA00022475"/>
    </source>
</evidence>
<feature type="disulfide bond" evidence="14">
    <location>
        <begin position="2196"/>
        <end position="2205"/>
    </location>
</feature>
<feature type="domain" description="EGF-like" evidence="17">
    <location>
        <begin position="523"/>
        <end position="559"/>
    </location>
</feature>
<feature type="disulfide bond" evidence="14">
    <location>
        <begin position="2113"/>
        <end position="2122"/>
    </location>
</feature>
<dbReference type="Gene3D" id="2.60.120.200">
    <property type="match status" value="3"/>
</dbReference>
<feature type="disulfide bond" evidence="14">
    <location>
        <begin position="635"/>
        <end position="644"/>
    </location>
</feature>
<dbReference type="SUPFAM" id="SSF57184">
    <property type="entry name" value="Growth factor receptor domain"/>
    <property type="match status" value="1"/>
</dbReference>
<dbReference type="PANTHER" id="PTHR12916">
    <property type="entry name" value="CYTOCHROME C OXIDASE POLYPEPTIDE VIC-2"/>
    <property type="match status" value="1"/>
</dbReference>
<feature type="disulfide bond" evidence="14">
    <location>
        <begin position="1959"/>
        <end position="1968"/>
    </location>
</feature>
<feature type="domain" description="EGF-like" evidence="17">
    <location>
        <begin position="1933"/>
        <end position="1969"/>
    </location>
</feature>
<dbReference type="FunFam" id="2.10.25.10:FF:000006">
    <property type="entry name" value="Versican core protein-like isoform 1"/>
    <property type="match status" value="1"/>
</dbReference>
<feature type="domain" description="EGF-like" evidence="17">
    <location>
        <begin position="200"/>
        <end position="236"/>
    </location>
</feature>
<reference evidence="18 19" key="1">
    <citation type="submission" date="2019-08" db="EMBL/GenBank/DDBJ databases">
        <title>Whole genome of Aphis craccivora.</title>
        <authorList>
            <person name="Voronova N.V."/>
            <person name="Shulinski R.S."/>
            <person name="Bandarenka Y.V."/>
            <person name="Zhorov D.G."/>
            <person name="Warner D."/>
        </authorList>
    </citation>
    <scope>NUCLEOTIDE SEQUENCE [LARGE SCALE GENOMIC DNA]</scope>
    <source>
        <strain evidence="18">180601</strain>
        <tissue evidence="18">Whole Body</tissue>
    </source>
</reference>
<feature type="domain" description="EGF-like" evidence="17">
    <location>
        <begin position="1628"/>
        <end position="1664"/>
    </location>
</feature>
<keyword evidence="3" id="KW-1003">Cell membrane</keyword>
<dbReference type="SMART" id="SM00181">
    <property type="entry name" value="EGF"/>
    <property type="match status" value="34"/>
</dbReference>
<evidence type="ECO:0000256" key="7">
    <source>
        <dbReference type="ARBA" id="ARBA00022737"/>
    </source>
</evidence>
<comment type="similarity">
    <text evidence="13">Belongs to the Crumbs protein family.</text>
</comment>
<feature type="domain" description="Laminin G" evidence="16">
    <location>
        <begin position="35"/>
        <end position="204"/>
    </location>
</feature>
<dbReference type="FunFam" id="2.10.25.10:FF:000122">
    <property type="entry name" value="Protein crumbs homolog 2"/>
    <property type="match status" value="2"/>
</dbReference>
<dbReference type="GO" id="GO:0003002">
    <property type="term" value="P:regionalization"/>
    <property type="evidence" value="ECO:0007669"/>
    <property type="project" value="UniProtKB-ARBA"/>
</dbReference>
<feature type="domain" description="EGF-like" evidence="17">
    <location>
        <begin position="566"/>
        <end position="602"/>
    </location>
</feature>
<proteinExistence type="inferred from homology"/>
<feature type="domain" description="EGF-like" evidence="17">
    <location>
        <begin position="1097"/>
        <end position="1133"/>
    </location>
</feature>
<evidence type="ECO:0000256" key="8">
    <source>
        <dbReference type="ARBA" id="ARBA00022976"/>
    </source>
</evidence>
<feature type="disulfide bond" evidence="14">
    <location>
        <begin position="792"/>
        <end position="801"/>
    </location>
</feature>
<dbReference type="PROSITE" id="PS50025">
    <property type="entry name" value="LAM_G_DOMAIN"/>
    <property type="match status" value="3"/>
</dbReference>
<feature type="disulfide bond" evidence="14">
    <location>
        <begin position="310"/>
        <end position="319"/>
    </location>
</feature>
<feature type="disulfide bond" evidence="14">
    <location>
        <begin position="1378"/>
        <end position="1387"/>
    </location>
</feature>
<feature type="domain" description="EGF-like" evidence="17">
    <location>
        <begin position="606"/>
        <end position="645"/>
    </location>
</feature>
<dbReference type="GO" id="GO:0016324">
    <property type="term" value="C:apical plasma membrane"/>
    <property type="evidence" value="ECO:0007669"/>
    <property type="project" value="UniProtKB-SubCell"/>
</dbReference>
<dbReference type="CDD" id="cd00110">
    <property type="entry name" value="LamG"/>
    <property type="match status" value="2"/>
</dbReference>
<dbReference type="FunFam" id="2.10.25.10:FF:000282">
    <property type="entry name" value="Crumbs cell polarity complex component 2"/>
    <property type="match status" value="1"/>
</dbReference>
<keyword evidence="11 14" id="KW-1015">Disulfide bond</keyword>
<dbReference type="InterPro" id="IPR013032">
    <property type="entry name" value="EGF-like_CS"/>
</dbReference>
<feature type="domain" description="EGF-like" evidence="17">
    <location>
        <begin position="766"/>
        <end position="802"/>
    </location>
</feature>
<feature type="disulfide bond" evidence="14">
    <location>
        <begin position="226"/>
        <end position="235"/>
    </location>
</feature>
<keyword evidence="5 15" id="KW-0812">Transmembrane</keyword>
<evidence type="ECO:0000256" key="5">
    <source>
        <dbReference type="ARBA" id="ARBA00022692"/>
    </source>
</evidence>
<dbReference type="FunFam" id="2.10.25.10:FF:000095">
    <property type="entry name" value="Notch, isoform B"/>
    <property type="match status" value="1"/>
</dbReference>
<feature type="disulfide bond" evidence="14">
    <location>
        <begin position="673"/>
        <end position="682"/>
    </location>
</feature>
<feature type="disulfide bond" evidence="14">
    <location>
        <begin position="1123"/>
        <end position="1132"/>
    </location>
</feature>
<organism evidence="18 19">
    <name type="scientific">Aphis craccivora</name>
    <name type="common">Cowpea aphid</name>
    <dbReference type="NCBI Taxonomy" id="307492"/>
    <lineage>
        <taxon>Eukaryota</taxon>
        <taxon>Metazoa</taxon>
        <taxon>Ecdysozoa</taxon>
        <taxon>Arthropoda</taxon>
        <taxon>Hexapoda</taxon>
        <taxon>Insecta</taxon>
        <taxon>Pterygota</taxon>
        <taxon>Neoptera</taxon>
        <taxon>Paraneoptera</taxon>
        <taxon>Hemiptera</taxon>
        <taxon>Sternorrhyncha</taxon>
        <taxon>Aphidomorpha</taxon>
        <taxon>Aphidoidea</taxon>
        <taxon>Aphididae</taxon>
        <taxon>Aphidini</taxon>
        <taxon>Aphis</taxon>
        <taxon>Aphis</taxon>
    </lineage>
</organism>
<dbReference type="PANTHER" id="PTHR12916:SF9">
    <property type="entry name" value="NEUROGENIC LOCUS NOTCH HOMOLOG PROTEIN 1-RELATED"/>
    <property type="match status" value="1"/>
</dbReference>
<evidence type="ECO:0000313" key="19">
    <source>
        <dbReference type="Proteomes" id="UP000478052"/>
    </source>
</evidence>
<feature type="disulfide bond" evidence="14">
    <location>
        <begin position="268"/>
        <end position="277"/>
    </location>
</feature>
<comment type="caution">
    <text evidence="18">The sequence shown here is derived from an EMBL/GenBank/DDBJ whole genome shotgun (WGS) entry which is preliminary data.</text>
</comment>
<dbReference type="Pfam" id="PF00054">
    <property type="entry name" value="Laminin_G_1"/>
    <property type="match status" value="2"/>
</dbReference>
<dbReference type="SUPFAM" id="SSF57196">
    <property type="entry name" value="EGF/Laminin"/>
    <property type="match status" value="27"/>
</dbReference>
<feature type="domain" description="EGF-like" evidence="17">
    <location>
        <begin position="361"/>
        <end position="397"/>
    </location>
</feature>
<dbReference type="Pfam" id="PF12661">
    <property type="entry name" value="hEGF"/>
    <property type="match status" value="4"/>
</dbReference>
<feature type="domain" description="EGF-like" evidence="17">
    <location>
        <begin position="322"/>
        <end position="359"/>
    </location>
</feature>
<dbReference type="PROSITE" id="PS00010">
    <property type="entry name" value="ASX_HYDROXYL"/>
    <property type="match status" value="18"/>
</dbReference>
<keyword evidence="2" id="KW-0217">Developmental protein</keyword>
<feature type="domain" description="EGF-like" evidence="17">
    <location>
        <begin position="437"/>
        <end position="475"/>
    </location>
</feature>
<dbReference type="Pfam" id="PF00008">
    <property type="entry name" value="EGF"/>
    <property type="match status" value="17"/>
</dbReference>
<dbReference type="InterPro" id="IPR000152">
    <property type="entry name" value="EGF-type_Asp/Asn_hydroxyl_site"/>
</dbReference>
<dbReference type="GO" id="GO:0048732">
    <property type="term" value="P:gland development"/>
    <property type="evidence" value="ECO:0007669"/>
    <property type="project" value="UniProtKB-ARBA"/>
</dbReference>
<dbReference type="PROSITE" id="PS00022">
    <property type="entry name" value="EGF_1"/>
    <property type="match status" value="28"/>
</dbReference>
<feature type="disulfide bond" evidence="14">
    <location>
        <begin position="907"/>
        <end position="916"/>
    </location>
</feature>
<dbReference type="InterPro" id="IPR013320">
    <property type="entry name" value="ConA-like_dom_sf"/>
</dbReference>
<feature type="disulfide bond" evidence="14">
    <location>
        <begin position="831"/>
        <end position="840"/>
    </location>
</feature>
<feature type="disulfide bond" evidence="14">
    <location>
        <begin position="549"/>
        <end position="558"/>
    </location>
</feature>
<dbReference type="EMBL" id="VUJU01000727">
    <property type="protein sequence ID" value="KAF0768647.1"/>
    <property type="molecule type" value="Genomic_DNA"/>
</dbReference>
<dbReference type="InterPro" id="IPR049883">
    <property type="entry name" value="NOTCH1_EGF-like"/>
</dbReference>
<keyword evidence="4 14" id="KW-0245">EGF-like domain</keyword>
<keyword evidence="6" id="KW-0732">Signal</keyword>
<feature type="disulfide bond" evidence="14">
    <location>
        <begin position="1064"/>
        <end position="1074"/>
    </location>
</feature>
<accession>A0A6G0ZD70</accession>
<feature type="disulfide bond" evidence="14">
    <location>
        <begin position="984"/>
        <end position="993"/>
    </location>
</feature>
<dbReference type="GO" id="GO:0005509">
    <property type="term" value="F:calcium ion binding"/>
    <property type="evidence" value="ECO:0007669"/>
    <property type="project" value="InterPro"/>
</dbReference>
<feature type="domain" description="EGF-like" evidence="17">
    <location>
        <begin position="919"/>
        <end position="956"/>
    </location>
</feature>
<evidence type="ECO:0000256" key="6">
    <source>
        <dbReference type="ARBA" id="ARBA00022729"/>
    </source>
</evidence>